<dbReference type="Proteomes" id="UP000288805">
    <property type="component" value="Unassembled WGS sequence"/>
</dbReference>
<dbReference type="PANTHER" id="PTHR33318:SF4">
    <property type="entry name" value="OS04G0511700 PROTEIN"/>
    <property type="match status" value="1"/>
</dbReference>
<feature type="compositionally biased region" description="Basic and acidic residues" evidence="1">
    <location>
        <begin position="266"/>
        <end position="278"/>
    </location>
</feature>
<feature type="region of interest" description="Disordered" evidence="1">
    <location>
        <begin position="254"/>
        <end position="298"/>
    </location>
</feature>
<accession>A0A438F0W4</accession>
<sequence>MGCFLACFGSSKDAKRQKQRIHVLPRDQRAEQPTPTGPIRFSRLSCAGVLRNGSFKPVQSIVSQKQESIEQPISLVSEIREKPEEQLSFAARKKVTFDSNVRTYEPISVHGSIESLPESTGEKATEENLAKSSRSNLLSDDDSNTSSLGSYPPNHRYQNCAESDDEEDEMQYGDSDLDDEDDEYNDSDEEDNDILGSKTRISPAQVITEEVDPKAICPSPQRELKTIGANPNARDRSTYVHPVLNPVENLTQWKAVKGKGTPPLKLQKENLTSDKEPPRLSFSMEPNFKQSSFSNKSKINEPENLNQEIAVNASLSNWLVSSETTPTNKTSPIGVVDTISYQKGASYTSNSPRSQEDRPILGALTLEEIRQFSASNSPRRSPTRSPDDMPILGTVGTYWSHTGPAKDSDSASYKGIPNTTSKYREDKRVNWHSTPFEARLEKALSKGVPEA</sequence>
<feature type="compositionally biased region" description="Low complexity" evidence="1">
    <location>
        <begin position="287"/>
        <end position="297"/>
    </location>
</feature>
<proteinExistence type="predicted"/>
<organism evidence="2 3">
    <name type="scientific">Vitis vinifera</name>
    <name type="common">Grape</name>
    <dbReference type="NCBI Taxonomy" id="29760"/>
    <lineage>
        <taxon>Eukaryota</taxon>
        <taxon>Viridiplantae</taxon>
        <taxon>Streptophyta</taxon>
        <taxon>Embryophyta</taxon>
        <taxon>Tracheophyta</taxon>
        <taxon>Spermatophyta</taxon>
        <taxon>Magnoliopsida</taxon>
        <taxon>eudicotyledons</taxon>
        <taxon>Gunneridae</taxon>
        <taxon>Pentapetalae</taxon>
        <taxon>rosids</taxon>
        <taxon>Vitales</taxon>
        <taxon>Vitaceae</taxon>
        <taxon>Viteae</taxon>
        <taxon>Vitis</taxon>
    </lineage>
</organism>
<feature type="region of interest" description="Disordered" evidence="1">
    <location>
        <begin position="372"/>
        <end position="420"/>
    </location>
</feature>
<dbReference type="PANTHER" id="PTHR33318">
    <property type="entry name" value="ASPARTYL/GLUTAMYL-TRNA(ASN/GLN) AMIDOTRANSFERASE SUBUNIT"/>
    <property type="match status" value="1"/>
</dbReference>
<feature type="compositionally biased region" description="Low complexity" evidence="1">
    <location>
        <begin position="373"/>
        <end position="384"/>
    </location>
</feature>
<comment type="caution">
    <text evidence="2">The sequence shown here is derived from an EMBL/GenBank/DDBJ whole genome shotgun (WGS) entry which is preliminary data.</text>
</comment>
<dbReference type="GO" id="GO:0007142">
    <property type="term" value="P:male meiosis II"/>
    <property type="evidence" value="ECO:0007669"/>
    <property type="project" value="InterPro"/>
</dbReference>
<dbReference type="EMBL" id="QGNW01001142">
    <property type="protein sequence ID" value="RVW53649.1"/>
    <property type="molecule type" value="Genomic_DNA"/>
</dbReference>
<reference evidence="2 3" key="1">
    <citation type="journal article" date="2018" name="PLoS Genet.">
        <title>Population sequencing reveals clonal diversity and ancestral inbreeding in the grapevine cultivar Chardonnay.</title>
        <authorList>
            <person name="Roach M.J."/>
            <person name="Johnson D.L."/>
            <person name="Bohlmann J."/>
            <person name="van Vuuren H.J."/>
            <person name="Jones S.J."/>
            <person name="Pretorius I.S."/>
            <person name="Schmidt S.A."/>
            <person name="Borneman A.R."/>
        </authorList>
    </citation>
    <scope>NUCLEOTIDE SEQUENCE [LARGE SCALE GENOMIC DNA]</scope>
    <source>
        <strain evidence="3">cv. Chardonnay</strain>
        <tissue evidence="2">Leaf</tissue>
    </source>
</reference>
<feature type="compositionally biased region" description="Low complexity" evidence="1">
    <location>
        <begin position="132"/>
        <end position="150"/>
    </location>
</feature>
<feature type="region of interest" description="Disordered" evidence="1">
    <location>
        <begin position="112"/>
        <end position="240"/>
    </location>
</feature>
<evidence type="ECO:0000313" key="3">
    <source>
        <dbReference type="Proteomes" id="UP000288805"/>
    </source>
</evidence>
<feature type="compositionally biased region" description="Acidic residues" evidence="1">
    <location>
        <begin position="162"/>
        <end position="193"/>
    </location>
</feature>
<protein>
    <recommendedName>
        <fullName evidence="4">Protein JASON</fullName>
    </recommendedName>
</protein>
<evidence type="ECO:0000256" key="1">
    <source>
        <dbReference type="SAM" id="MobiDB-lite"/>
    </source>
</evidence>
<gene>
    <name evidence="2" type="ORF">CK203_069103</name>
</gene>
<evidence type="ECO:0008006" key="4">
    <source>
        <dbReference type="Google" id="ProtNLM"/>
    </source>
</evidence>
<evidence type="ECO:0000313" key="2">
    <source>
        <dbReference type="EMBL" id="RVW53649.1"/>
    </source>
</evidence>
<dbReference type="AlphaFoldDB" id="A0A438F0W4"/>
<dbReference type="InterPro" id="IPR039300">
    <property type="entry name" value="JASON"/>
</dbReference>
<name>A0A438F0W4_VITVI</name>
<feature type="compositionally biased region" description="Basic and acidic residues" evidence="1">
    <location>
        <begin position="120"/>
        <end position="129"/>
    </location>
</feature>